<dbReference type="PANTHER" id="PTHR43606:SF2">
    <property type="entry name" value="ALKALINE PHOSPHATASE FAMILY PROTEIN (AFU_ORTHOLOGUE AFUA_5G03860)"/>
    <property type="match status" value="1"/>
</dbReference>
<dbReference type="InterPro" id="IPR032093">
    <property type="entry name" value="PhoD_N"/>
</dbReference>
<feature type="domain" description="PhoD-like phosphatase metallophosphatase" evidence="1">
    <location>
        <begin position="632"/>
        <end position="806"/>
    </location>
</feature>
<feature type="domain" description="Phospholipase D N-terminal" evidence="2">
    <location>
        <begin position="172"/>
        <end position="263"/>
    </location>
</feature>
<dbReference type="AlphaFoldDB" id="A0A508ADX1"/>
<evidence type="ECO:0000313" key="3">
    <source>
        <dbReference type="EMBL" id="KAB8174843.1"/>
    </source>
</evidence>
<accession>A0A508ADX1</accession>
<dbReference type="Pfam" id="PF09423">
    <property type="entry name" value="PhoD"/>
    <property type="match status" value="2"/>
</dbReference>
<proteinExistence type="predicted"/>
<evidence type="ECO:0000313" key="4">
    <source>
        <dbReference type="Proteomes" id="UP000320431"/>
    </source>
</evidence>
<reference evidence="3 4" key="1">
    <citation type="submission" date="2019-10" db="EMBL/GenBank/DDBJ databases">
        <title>Lysobacter alkalisoli sp. nov., isolated from saline-alkaline soil.</title>
        <authorList>
            <person name="Sun J.-Q."/>
        </authorList>
    </citation>
    <scope>NUCLEOTIDE SEQUENCE [LARGE SCALE GENOMIC DNA]</scope>
    <source>
        <strain evidence="3 4">KCTC 42381</strain>
    </source>
</reference>
<organism evidence="3 4">
    <name type="scientific">Marilutibacter maris</name>
    <dbReference type="NCBI Taxonomy" id="1605891"/>
    <lineage>
        <taxon>Bacteria</taxon>
        <taxon>Pseudomonadati</taxon>
        <taxon>Pseudomonadota</taxon>
        <taxon>Gammaproteobacteria</taxon>
        <taxon>Lysobacterales</taxon>
        <taxon>Lysobacteraceae</taxon>
        <taxon>Marilutibacter</taxon>
    </lineage>
</organism>
<dbReference type="EMBL" id="VICD02000234">
    <property type="protein sequence ID" value="KAB8174843.1"/>
    <property type="molecule type" value="Genomic_DNA"/>
</dbReference>
<dbReference type="Pfam" id="PF16655">
    <property type="entry name" value="PhoD_N"/>
    <property type="match status" value="1"/>
</dbReference>
<dbReference type="PROSITE" id="PS51257">
    <property type="entry name" value="PROKAR_LIPOPROTEIN"/>
    <property type="match status" value="1"/>
</dbReference>
<sequence>MRSSSTAVSGSATAPGACCAEAVTGSMAAMASCSAQCSGRRRRPGRAPVRIVVMGSPNEKWTAGKWTAERSGEPERQAATNAEVWKCVVAVVLRVNGATPVTKSTPAGATIGRFSGRPPRSRQELPMTADPQRRRLLKALTITASALPFASMWPMRVVAAATAGALEWFPQSVASGDPRPDRVLLWTRAPDSGGGAVVLRLQVAADAGFERLLVERELRADASADHCVRVRLRGLAPGTGYHYRFLRETAQGWVASPHGRTRTAPAADSDEPVSFAVLSCQDYGGRWYNSLLPLLEATPADDLPRPDFILHLGDFIYESVGDPSFQRTSDERRIAFDDAGGAIVRGRDALAACSLDNYRQIHRTVRTDPVLQQLLATTPLVAMWDDHEFSDDCWREHATYSDGLQGEGDRRRRVNAEQAYFEYMPIDIEVGPEDAAGQQTVDTERLFPHTRMWRELRFGRDLQLLLVDYRSHRPDHLIPEGAFPGALAYDEPALRRLLPRIGQDFEPLRRQLLPYVDATHPHWPRWRKALRRALLKAYRDQGLERAAARRRVAAILDAPIAVLVLNDILRRYNAAVPGFMEVPLAESDDALPRGLPWIALGKTGLFEDLGSRYFVVKDTYDLLAALRAAEGQPSALGEAQAAWLAERIAASDARWKLVASSVSMTSMVLDLTRPELQAPELLRRRFYLNVDQWDGFPVERRQLIDQVFEPAGGVVVLSGDIHAGFATQLAPRTVEFTVPAVSSQTLNAIMAGSVEADPQAESAAAGRRLVAALDTLLPLGNEAIRYAQTVRHGMGLLTVGGERLQAGFFELPATACEQCHYARPEEALAQGQWVRFEVDAGSRRLRRV</sequence>
<dbReference type="Gene3D" id="2.60.40.380">
    <property type="entry name" value="Purple acid phosphatase-like, N-terminal"/>
    <property type="match status" value="1"/>
</dbReference>
<feature type="domain" description="PhoD-like phosphatase metallophosphatase" evidence="1">
    <location>
        <begin position="275"/>
        <end position="476"/>
    </location>
</feature>
<dbReference type="CDD" id="cd07389">
    <property type="entry name" value="MPP_PhoD"/>
    <property type="match status" value="1"/>
</dbReference>
<dbReference type="InterPro" id="IPR052900">
    <property type="entry name" value="Phospholipid_Metab_Enz"/>
</dbReference>
<dbReference type="SUPFAM" id="SSF56300">
    <property type="entry name" value="Metallo-dependent phosphatases"/>
    <property type="match status" value="1"/>
</dbReference>
<dbReference type="PANTHER" id="PTHR43606">
    <property type="entry name" value="PHOSPHATASE, PUTATIVE (AFU_ORTHOLOGUE AFUA_6G08710)-RELATED"/>
    <property type="match status" value="1"/>
</dbReference>
<dbReference type="Gene3D" id="3.60.21.70">
    <property type="entry name" value="PhoD-like phosphatase"/>
    <property type="match status" value="1"/>
</dbReference>
<evidence type="ECO:0000259" key="2">
    <source>
        <dbReference type="Pfam" id="PF16655"/>
    </source>
</evidence>
<name>A0A508ADX1_9GAMM</name>
<dbReference type="Proteomes" id="UP000320431">
    <property type="component" value="Unassembled WGS sequence"/>
</dbReference>
<evidence type="ECO:0000259" key="1">
    <source>
        <dbReference type="Pfam" id="PF09423"/>
    </source>
</evidence>
<gene>
    <name evidence="3" type="ORF">FKV24_013705</name>
</gene>
<dbReference type="InterPro" id="IPR038607">
    <property type="entry name" value="PhoD-like_sf"/>
</dbReference>
<dbReference type="InterPro" id="IPR029052">
    <property type="entry name" value="Metallo-depent_PP-like"/>
</dbReference>
<comment type="caution">
    <text evidence="3">The sequence shown here is derived from an EMBL/GenBank/DDBJ whole genome shotgun (WGS) entry which is preliminary data.</text>
</comment>
<protein>
    <submittedName>
        <fullName evidence="3">Uncharacterized protein</fullName>
    </submittedName>
</protein>
<dbReference type="InterPro" id="IPR018946">
    <property type="entry name" value="PhoD-like_MPP"/>
</dbReference>